<dbReference type="Gene3D" id="3.30.63.10">
    <property type="entry name" value="Guanylate Kinase phosphate binding domain"/>
    <property type="match status" value="1"/>
</dbReference>
<dbReference type="GO" id="GO:0005829">
    <property type="term" value="C:cytosol"/>
    <property type="evidence" value="ECO:0007669"/>
    <property type="project" value="TreeGrafter"/>
</dbReference>
<sequence>MKNQKKLIILTGPSGVGKGTVVKEILGKEKNFWLSISATTREPREGEKDGENYYFLNQEKFKEMIEQNLFLEWAQFAGNYYGTPLSSVNEKIREGFIVLLEIEVEGARQIKNKFPNSLSIFLLPPNKEELERRIRNRGTEKEEAIKKRLSRANYEISVSNEFDFALTNHNIDETAKRIIQLIKT</sequence>
<dbReference type="STRING" id="59925.EU91_0641"/>
<dbReference type="eggNOG" id="COG0194">
    <property type="taxonomic scope" value="Bacteria"/>
</dbReference>
<dbReference type="InterPro" id="IPR017665">
    <property type="entry name" value="Guanylate_kinase"/>
</dbReference>
<evidence type="ECO:0000256" key="3">
    <source>
        <dbReference type="ARBA" id="ARBA00016296"/>
    </source>
</evidence>
<gene>
    <name evidence="9" type="primary">gmk</name>
    <name evidence="11" type="ORF">EU91_0641</name>
</gene>
<evidence type="ECO:0000313" key="12">
    <source>
        <dbReference type="Proteomes" id="UP000030598"/>
    </source>
</evidence>
<dbReference type="PROSITE" id="PS50052">
    <property type="entry name" value="GUANYLATE_KINASE_2"/>
    <property type="match status" value="1"/>
</dbReference>
<keyword evidence="4 9" id="KW-0808">Transferase</keyword>
<dbReference type="HAMAP" id="MF_00328">
    <property type="entry name" value="Guanylate_kinase"/>
    <property type="match status" value="1"/>
</dbReference>
<keyword evidence="6 9" id="KW-0418">Kinase</keyword>
<dbReference type="NCBIfam" id="TIGR03263">
    <property type="entry name" value="guanyl_kin"/>
    <property type="match status" value="1"/>
</dbReference>
<dbReference type="FunFam" id="3.30.63.10:FF:000002">
    <property type="entry name" value="Guanylate kinase 1"/>
    <property type="match status" value="1"/>
</dbReference>
<evidence type="ECO:0000256" key="2">
    <source>
        <dbReference type="ARBA" id="ARBA00012961"/>
    </source>
</evidence>
<keyword evidence="7 9" id="KW-0067">ATP-binding</keyword>
<evidence type="ECO:0000259" key="10">
    <source>
        <dbReference type="PROSITE" id="PS50052"/>
    </source>
</evidence>
<keyword evidence="5 9" id="KW-0547">Nucleotide-binding</keyword>
<dbReference type="InterPro" id="IPR020590">
    <property type="entry name" value="Guanylate_kinase_CS"/>
</dbReference>
<proteinExistence type="inferred from homology"/>
<dbReference type="SMART" id="SM00072">
    <property type="entry name" value="GuKc"/>
    <property type="match status" value="1"/>
</dbReference>
<dbReference type="InterPro" id="IPR027417">
    <property type="entry name" value="P-loop_NTPase"/>
</dbReference>
<dbReference type="EC" id="2.7.4.8" evidence="2 9"/>
<dbReference type="Proteomes" id="UP000030598">
    <property type="component" value="Unassembled WGS sequence"/>
</dbReference>
<evidence type="ECO:0000256" key="7">
    <source>
        <dbReference type="ARBA" id="ARBA00022840"/>
    </source>
</evidence>
<dbReference type="InterPro" id="IPR008145">
    <property type="entry name" value="GK/Ca_channel_bsu"/>
</dbReference>
<dbReference type="PROSITE" id="PS00856">
    <property type="entry name" value="GUANYLATE_KINASE_1"/>
    <property type="match status" value="1"/>
</dbReference>
<evidence type="ECO:0000256" key="9">
    <source>
        <dbReference type="HAMAP-Rule" id="MF_00328"/>
    </source>
</evidence>
<dbReference type="InterPro" id="IPR008144">
    <property type="entry name" value="Guanylate_kin-like_dom"/>
</dbReference>
<evidence type="ECO:0000256" key="1">
    <source>
        <dbReference type="ARBA" id="ARBA00005790"/>
    </source>
</evidence>
<dbReference type="GO" id="GO:0004385">
    <property type="term" value="F:GMP kinase activity"/>
    <property type="evidence" value="ECO:0007669"/>
    <property type="project" value="UniProtKB-UniRule"/>
</dbReference>
<dbReference type="EMBL" id="JNAH01000003">
    <property type="protein sequence ID" value="KGF88706.1"/>
    <property type="molecule type" value="Genomic_DNA"/>
</dbReference>
<feature type="binding site" evidence="9">
    <location>
        <begin position="12"/>
        <end position="19"/>
    </location>
    <ligand>
        <name>ATP</name>
        <dbReference type="ChEBI" id="CHEBI:30616"/>
    </ligand>
</feature>
<comment type="similarity">
    <text evidence="1 9">Belongs to the guanylate kinase family.</text>
</comment>
<comment type="caution">
    <text evidence="11">The sequence shown here is derived from an EMBL/GenBank/DDBJ whole genome shotgun (WGS) entry which is preliminary data.</text>
</comment>
<comment type="subcellular location">
    <subcellularLocation>
        <location evidence="9">Cytoplasm</location>
    </subcellularLocation>
</comment>
<dbReference type="OrthoDB" id="9808150at2"/>
<reference evidence="12" key="1">
    <citation type="journal article" date="2014" name="Sci. Data">
        <title>Genomes of diverse isolates of the marine cyanobacterium Prochlorococcus.</title>
        <authorList>
            <person name="Biller S."/>
            <person name="Berube P."/>
            <person name="Thompson J."/>
            <person name="Kelly L."/>
            <person name="Roggensack S."/>
            <person name="Awad L."/>
            <person name="Roache-Johnson K."/>
            <person name="Ding H."/>
            <person name="Giovannoni S.J."/>
            <person name="Moore L.R."/>
            <person name="Chisholm S.W."/>
        </authorList>
    </citation>
    <scope>NUCLEOTIDE SEQUENCE [LARGE SCALE GENOMIC DNA]</scope>
    <source>
        <strain evidence="12">GP2</strain>
    </source>
</reference>
<protein>
    <recommendedName>
        <fullName evidence="3 9">Guanylate kinase</fullName>
        <ecNumber evidence="2 9">2.7.4.8</ecNumber>
    </recommendedName>
    <alternativeName>
        <fullName evidence="8 9">GMP kinase</fullName>
    </alternativeName>
</protein>
<name>A0A0A1ZJK3_PROMR</name>
<dbReference type="PANTHER" id="PTHR23117">
    <property type="entry name" value="GUANYLATE KINASE-RELATED"/>
    <property type="match status" value="1"/>
</dbReference>
<evidence type="ECO:0000313" key="11">
    <source>
        <dbReference type="EMBL" id="KGF88706.1"/>
    </source>
</evidence>
<evidence type="ECO:0000256" key="8">
    <source>
        <dbReference type="ARBA" id="ARBA00030128"/>
    </source>
</evidence>
<dbReference type="SUPFAM" id="SSF52540">
    <property type="entry name" value="P-loop containing nucleoside triphosphate hydrolases"/>
    <property type="match status" value="1"/>
</dbReference>
<comment type="catalytic activity">
    <reaction evidence="9">
        <text>GMP + ATP = GDP + ADP</text>
        <dbReference type="Rhea" id="RHEA:20780"/>
        <dbReference type="ChEBI" id="CHEBI:30616"/>
        <dbReference type="ChEBI" id="CHEBI:58115"/>
        <dbReference type="ChEBI" id="CHEBI:58189"/>
        <dbReference type="ChEBI" id="CHEBI:456216"/>
        <dbReference type="EC" id="2.7.4.8"/>
    </reaction>
</comment>
<evidence type="ECO:0000256" key="4">
    <source>
        <dbReference type="ARBA" id="ARBA00022679"/>
    </source>
</evidence>
<keyword evidence="9" id="KW-0963">Cytoplasm</keyword>
<comment type="function">
    <text evidence="9">Essential for recycling GMP and indirectly, cGMP.</text>
</comment>
<dbReference type="Gene3D" id="3.40.50.300">
    <property type="entry name" value="P-loop containing nucleotide triphosphate hydrolases"/>
    <property type="match status" value="1"/>
</dbReference>
<evidence type="ECO:0000256" key="5">
    <source>
        <dbReference type="ARBA" id="ARBA00022741"/>
    </source>
</evidence>
<dbReference type="AlphaFoldDB" id="A0A0A1ZJK3"/>
<organism evidence="11 12">
    <name type="scientific">Prochlorococcus marinus str. GP2</name>
    <dbReference type="NCBI Taxonomy" id="59925"/>
    <lineage>
        <taxon>Bacteria</taxon>
        <taxon>Bacillati</taxon>
        <taxon>Cyanobacteriota</taxon>
        <taxon>Cyanophyceae</taxon>
        <taxon>Synechococcales</taxon>
        <taxon>Prochlorococcaceae</taxon>
        <taxon>Prochlorococcus</taxon>
    </lineage>
</organism>
<dbReference type="PANTHER" id="PTHR23117:SF13">
    <property type="entry name" value="GUANYLATE KINASE"/>
    <property type="match status" value="1"/>
</dbReference>
<dbReference type="GO" id="GO:0005524">
    <property type="term" value="F:ATP binding"/>
    <property type="evidence" value="ECO:0007669"/>
    <property type="project" value="UniProtKB-UniRule"/>
</dbReference>
<accession>A0A0A1ZJK3</accession>
<feature type="domain" description="Guanylate kinase-like" evidence="10">
    <location>
        <begin position="5"/>
        <end position="183"/>
    </location>
</feature>
<dbReference type="CDD" id="cd00071">
    <property type="entry name" value="GMPK"/>
    <property type="match status" value="1"/>
</dbReference>
<dbReference type="RefSeq" id="WP_032524173.1">
    <property type="nucleotide sequence ID" value="NZ_CP138934.1"/>
</dbReference>
<evidence type="ECO:0000256" key="6">
    <source>
        <dbReference type="ARBA" id="ARBA00022777"/>
    </source>
</evidence>
<dbReference type="Pfam" id="PF00625">
    <property type="entry name" value="Guanylate_kin"/>
    <property type="match status" value="1"/>
</dbReference>